<comment type="subcellular location">
    <subcellularLocation>
        <location evidence="5">Cytoplasm</location>
    </subcellularLocation>
</comment>
<feature type="coiled-coil region" evidence="7">
    <location>
        <begin position="74"/>
        <end position="101"/>
    </location>
</feature>
<dbReference type="Proteomes" id="UP000229641">
    <property type="component" value="Unassembled WGS sequence"/>
</dbReference>
<evidence type="ECO:0000259" key="9">
    <source>
        <dbReference type="PROSITE" id="PS00745"/>
    </source>
</evidence>
<feature type="coiled-coil region" evidence="7">
    <location>
        <begin position="255"/>
        <end position="282"/>
    </location>
</feature>
<comment type="function">
    <text evidence="1 5">Peptide chain release factor 1 directs the termination of translation in response to the peptide chain termination codons UAG and UAA.</text>
</comment>
<dbReference type="PANTHER" id="PTHR43804">
    <property type="entry name" value="LD18447P"/>
    <property type="match status" value="1"/>
</dbReference>
<dbReference type="PROSITE" id="PS00745">
    <property type="entry name" value="RF_PROK_I"/>
    <property type="match status" value="1"/>
</dbReference>
<dbReference type="InterPro" id="IPR004373">
    <property type="entry name" value="RF-1"/>
</dbReference>
<sequence>MFEKLKSIEQRYKELEGFLADPEILGDMVKYQSYAKELSRISPLVEKYRLINKNKAELEALEQLSLEKHDAGFAELAESEKNKLKEDILRIEEEIRVLFKTEDEDREEEAIVEIRAGTGGQEASLFAADLYRMYVKYSDKCNFKAEVLSSHPTDTGGFKEIIFSVSGKGAYKRLKYESGVHRVQRVPTTEASGRIHTSTVTVAVLLEPDEVDMVISPQDLKIDVYRAKGHGGQGVNTTDSAVRITHLPSGMVVTCQDERSQLKNKNKAMKVLRARLMEQTKQKEFNKRATERKSQVGSGERSEKIRTYNFPDRRITDHRVGLTIYKFEDVLEGNIDEFIKALEDLEAKEKQST</sequence>
<feature type="region of interest" description="Disordered" evidence="8">
    <location>
        <begin position="282"/>
        <end position="305"/>
    </location>
</feature>
<dbReference type="Pfam" id="PF00472">
    <property type="entry name" value="RF-1"/>
    <property type="match status" value="1"/>
</dbReference>
<evidence type="ECO:0000256" key="5">
    <source>
        <dbReference type="HAMAP-Rule" id="MF_00093"/>
    </source>
</evidence>
<dbReference type="InterPro" id="IPR045853">
    <property type="entry name" value="Pep_chain_release_fac_I_sf"/>
</dbReference>
<keyword evidence="3 5" id="KW-0488">Methylation</keyword>
<proteinExistence type="inferred from homology"/>
<evidence type="ECO:0000313" key="11">
    <source>
        <dbReference type="Proteomes" id="UP000229641"/>
    </source>
</evidence>
<dbReference type="HAMAP" id="MF_00093">
    <property type="entry name" value="Rel_fac_1"/>
    <property type="match status" value="1"/>
</dbReference>
<keyword evidence="7" id="KW-0175">Coiled coil</keyword>
<dbReference type="AlphaFoldDB" id="A0A2H0LWQ8"/>
<evidence type="ECO:0000313" key="10">
    <source>
        <dbReference type="EMBL" id="PIQ88859.1"/>
    </source>
</evidence>
<keyword evidence="5" id="KW-0963">Cytoplasm</keyword>
<evidence type="ECO:0000256" key="8">
    <source>
        <dbReference type="SAM" id="MobiDB-lite"/>
    </source>
</evidence>
<evidence type="ECO:0000256" key="1">
    <source>
        <dbReference type="ARBA" id="ARBA00002986"/>
    </source>
</evidence>
<keyword evidence="4 5" id="KW-0648">Protein biosynthesis</keyword>
<protein>
    <recommendedName>
        <fullName evidence="5 6">Peptide chain release factor 1</fullName>
        <shortName evidence="5">RF-1</shortName>
    </recommendedName>
</protein>
<evidence type="ECO:0000256" key="7">
    <source>
        <dbReference type="SAM" id="Coils"/>
    </source>
</evidence>
<dbReference type="Gene3D" id="3.30.70.1660">
    <property type="match status" value="1"/>
</dbReference>
<name>A0A2H0LWQ8_9BACT</name>
<dbReference type="FunFam" id="3.30.70.1660:FF:000002">
    <property type="entry name" value="Peptide chain release factor 1"/>
    <property type="match status" value="1"/>
</dbReference>
<comment type="PTM">
    <text evidence="5">Methylated by PrmC. Methylation increases the termination efficiency of RF1.</text>
</comment>
<dbReference type="Gene3D" id="3.30.160.20">
    <property type="match status" value="1"/>
</dbReference>
<gene>
    <name evidence="5" type="primary">prfA</name>
    <name evidence="10" type="ORF">COV72_06170</name>
</gene>
<feature type="modified residue" description="N5-methylglutamine" evidence="5">
    <location>
        <position position="233"/>
    </location>
</feature>
<dbReference type="Pfam" id="PF03462">
    <property type="entry name" value="PCRF"/>
    <property type="match status" value="1"/>
</dbReference>
<evidence type="ECO:0000256" key="4">
    <source>
        <dbReference type="ARBA" id="ARBA00022917"/>
    </source>
</evidence>
<dbReference type="PANTHER" id="PTHR43804:SF7">
    <property type="entry name" value="LD18447P"/>
    <property type="match status" value="1"/>
</dbReference>
<dbReference type="EMBL" id="PCWA01000084">
    <property type="protein sequence ID" value="PIQ88859.1"/>
    <property type="molecule type" value="Genomic_DNA"/>
</dbReference>
<reference evidence="10 11" key="1">
    <citation type="submission" date="2017-09" db="EMBL/GenBank/DDBJ databases">
        <title>Depth-based differentiation of microbial function through sediment-hosted aquifers and enrichment of novel symbionts in the deep terrestrial subsurface.</title>
        <authorList>
            <person name="Probst A.J."/>
            <person name="Ladd B."/>
            <person name="Jarett J.K."/>
            <person name="Geller-Mcgrath D.E."/>
            <person name="Sieber C.M."/>
            <person name="Emerson J.B."/>
            <person name="Anantharaman K."/>
            <person name="Thomas B.C."/>
            <person name="Malmstrom R."/>
            <person name="Stieglmeier M."/>
            <person name="Klingl A."/>
            <person name="Woyke T."/>
            <person name="Ryan C.M."/>
            <person name="Banfield J.F."/>
        </authorList>
    </citation>
    <scope>NUCLEOTIDE SEQUENCE [LARGE SCALE GENOMIC DNA]</scope>
    <source>
        <strain evidence="10">CG11_big_fil_rev_8_21_14_0_20_42_13</strain>
    </source>
</reference>
<comment type="similarity">
    <text evidence="2 5">Belongs to the prokaryotic/mitochondrial release factor family.</text>
</comment>
<dbReference type="InterPro" id="IPR005139">
    <property type="entry name" value="PCRF"/>
</dbReference>
<dbReference type="GO" id="GO:0016149">
    <property type="term" value="F:translation release factor activity, codon specific"/>
    <property type="evidence" value="ECO:0007669"/>
    <property type="project" value="UniProtKB-UniRule"/>
</dbReference>
<dbReference type="SMART" id="SM00937">
    <property type="entry name" value="PCRF"/>
    <property type="match status" value="1"/>
</dbReference>
<feature type="domain" description="Prokaryotic-type class I peptide chain release factors" evidence="9">
    <location>
        <begin position="226"/>
        <end position="242"/>
    </location>
</feature>
<dbReference type="InterPro" id="IPR000352">
    <property type="entry name" value="Pep_chain_release_fac_I"/>
</dbReference>
<dbReference type="InterPro" id="IPR050057">
    <property type="entry name" value="Prokaryotic/Mito_RF"/>
</dbReference>
<evidence type="ECO:0000256" key="2">
    <source>
        <dbReference type="ARBA" id="ARBA00010835"/>
    </source>
</evidence>
<evidence type="ECO:0000256" key="6">
    <source>
        <dbReference type="NCBIfam" id="TIGR00019"/>
    </source>
</evidence>
<dbReference type="NCBIfam" id="TIGR00019">
    <property type="entry name" value="prfA"/>
    <property type="match status" value="1"/>
</dbReference>
<comment type="caution">
    <text evidence="10">The sequence shown here is derived from an EMBL/GenBank/DDBJ whole genome shotgun (WGS) entry which is preliminary data.</text>
</comment>
<dbReference type="FunFam" id="3.30.160.20:FF:000004">
    <property type="entry name" value="Peptide chain release factor 1"/>
    <property type="match status" value="1"/>
</dbReference>
<dbReference type="NCBIfam" id="NF001859">
    <property type="entry name" value="PRK00591.1"/>
    <property type="match status" value="1"/>
</dbReference>
<accession>A0A2H0LWQ8</accession>
<evidence type="ECO:0000256" key="3">
    <source>
        <dbReference type="ARBA" id="ARBA00022481"/>
    </source>
</evidence>
<dbReference type="SUPFAM" id="SSF75620">
    <property type="entry name" value="Release factor"/>
    <property type="match status" value="1"/>
</dbReference>
<dbReference type="GO" id="GO:0005737">
    <property type="term" value="C:cytoplasm"/>
    <property type="evidence" value="ECO:0007669"/>
    <property type="project" value="UniProtKB-SubCell"/>
</dbReference>
<dbReference type="Gene3D" id="6.10.140.1950">
    <property type="match status" value="1"/>
</dbReference>
<organism evidence="10 11">
    <name type="scientific">Candidatus Ghiorseimicrobium undicola</name>
    <dbReference type="NCBI Taxonomy" id="1974746"/>
    <lineage>
        <taxon>Bacteria</taxon>
        <taxon>Pseudomonadati</taxon>
        <taxon>Candidatus Omnitrophota</taxon>
        <taxon>Candidatus Ghiorseimicrobium</taxon>
    </lineage>
</organism>